<keyword evidence="1" id="KW-1133">Transmembrane helix</keyword>
<keyword evidence="1" id="KW-0472">Membrane</keyword>
<feature type="transmembrane region" description="Helical" evidence="1">
    <location>
        <begin position="99"/>
        <end position="120"/>
    </location>
</feature>
<dbReference type="STRING" id="1465756.BIV18_09630"/>
<evidence type="ECO:0000313" key="3">
    <source>
        <dbReference type="Proteomes" id="UP000187166"/>
    </source>
</evidence>
<keyword evidence="3" id="KW-1185">Reference proteome</keyword>
<dbReference type="AlphaFoldDB" id="A0A1U7LXE1"/>
<dbReference type="PANTHER" id="PTHR35007">
    <property type="entry name" value="INTEGRAL MEMBRANE PROTEIN-RELATED"/>
    <property type="match status" value="1"/>
</dbReference>
<evidence type="ECO:0000313" key="2">
    <source>
        <dbReference type="EMBL" id="OLR61605.1"/>
    </source>
</evidence>
<accession>A0A1U7LXE1</accession>
<gene>
    <name evidence="2" type="ORF">BIV18_09630</name>
</gene>
<reference evidence="2 3" key="1">
    <citation type="journal article" date="2016" name="Appl. Environ. Microbiol.">
        <title>Function and Phylogeny of Bacterial Butyryl Coenzyme A:Acetate Transferases and Their Diversity in the Proximal Colon of Swine.</title>
        <authorList>
            <person name="Trachsel J."/>
            <person name="Bayles D.O."/>
            <person name="Looft T."/>
            <person name="Levine U.Y."/>
            <person name="Allen H.K."/>
        </authorList>
    </citation>
    <scope>NUCLEOTIDE SEQUENCE [LARGE SCALE GENOMIC DNA]</scope>
    <source>
        <strain evidence="2 3">35-6-1</strain>
    </source>
</reference>
<comment type="caution">
    <text evidence="2">The sequence shown here is derived from an EMBL/GenBank/DDBJ whole genome shotgun (WGS) entry which is preliminary data.</text>
</comment>
<protein>
    <submittedName>
        <fullName evidence="2">Uncharacterized protein</fullName>
    </submittedName>
</protein>
<feature type="transmembrane region" description="Helical" evidence="1">
    <location>
        <begin position="126"/>
        <end position="144"/>
    </location>
</feature>
<sequence>MENLKDLGLFLPSFVVIITSFFLVKNVLLNLFKIGDYKLQKRRLKQLNKLNNNKSSKDIYDFAEKASKPIIDYILPVLDINIRQREEVKKKLDLVEAPINVDTYFALSFASKVLAIFFTVFNISSLGLAIASFIMFWFGPGFLLRNAYKNKLDSLFNSFPDFLRIIQANLSAGFTFKDSLYRSIDKLDDNWNKICKELYIDIDLNGESEALEKFKNNVDIKPVKEFVSIVKLTLEQGGTAEEAFNMQEENVVAMIQDRLEAIIEKRRVWTVVVQGPLMIAILLIFSLPIFGQMGQFLAFPT</sequence>
<organism evidence="2 3">
    <name type="scientific">Peptoniphilus porci</name>
    <dbReference type="NCBI Taxonomy" id="2652280"/>
    <lineage>
        <taxon>Bacteria</taxon>
        <taxon>Bacillati</taxon>
        <taxon>Bacillota</taxon>
        <taxon>Tissierellia</taxon>
        <taxon>Tissierellales</taxon>
        <taxon>Peptoniphilaceae</taxon>
        <taxon>Peptoniphilus</taxon>
    </lineage>
</organism>
<proteinExistence type="predicted"/>
<dbReference type="EMBL" id="MJIH01000008">
    <property type="protein sequence ID" value="OLR61605.1"/>
    <property type="molecule type" value="Genomic_DNA"/>
</dbReference>
<name>A0A1U7LXE1_9FIRM</name>
<keyword evidence="1" id="KW-0812">Transmembrane</keyword>
<evidence type="ECO:0000256" key="1">
    <source>
        <dbReference type="SAM" id="Phobius"/>
    </source>
</evidence>
<feature type="transmembrane region" description="Helical" evidence="1">
    <location>
        <begin position="12"/>
        <end position="32"/>
    </location>
</feature>
<feature type="transmembrane region" description="Helical" evidence="1">
    <location>
        <begin position="268"/>
        <end position="291"/>
    </location>
</feature>
<dbReference type="PANTHER" id="PTHR35007:SF2">
    <property type="entry name" value="PILUS ASSEMBLE PROTEIN"/>
    <property type="match status" value="1"/>
</dbReference>
<dbReference type="Proteomes" id="UP000187166">
    <property type="component" value="Unassembled WGS sequence"/>
</dbReference>